<dbReference type="SUPFAM" id="SSF51735">
    <property type="entry name" value="NAD(P)-binding Rossmann-fold domains"/>
    <property type="match status" value="1"/>
</dbReference>
<dbReference type="Proteomes" id="UP000234744">
    <property type="component" value="Unassembled WGS sequence"/>
</dbReference>
<dbReference type="PANTHER" id="PTHR48079:SF6">
    <property type="entry name" value="NAD(P)-BINDING DOMAIN-CONTAINING PROTEIN-RELATED"/>
    <property type="match status" value="1"/>
</dbReference>
<evidence type="ECO:0000259" key="1">
    <source>
        <dbReference type="Pfam" id="PF01370"/>
    </source>
</evidence>
<evidence type="ECO:0000313" key="2">
    <source>
        <dbReference type="EMBL" id="PLV07737.1"/>
    </source>
</evidence>
<proteinExistence type="predicted"/>
<protein>
    <submittedName>
        <fullName evidence="2">NAD-dependent dehydratase</fullName>
    </submittedName>
</protein>
<dbReference type="InterPro" id="IPR001509">
    <property type="entry name" value="Epimerase_deHydtase"/>
</dbReference>
<dbReference type="RefSeq" id="WP_102084168.1">
    <property type="nucleotide sequence ID" value="NZ_PJCJ01000035.1"/>
</dbReference>
<reference evidence="2 3" key="1">
    <citation type="submission" date="2017-12" db="EMBL/GenBank/DDBJ databases">
        <title>Detection of the carbapenemase gene blaVIM-5 in members of the Pseudomonas putida group isolated from polluted Nigerian wetlands.</title>
        <authorList>
            <person name="Adelowo O."/>
            <person name="Vollmers J."/>
            <person name="Maeusezahl I."/>
            <person name="Kaster A.-K."/>
            <person name="Mueller J.A."/>
        </authorList>
    </citation>
    <scope>NUCLEOTIDE SEQUENCE [LARGE SCALE GENOMIC DNA]</scope>
    <source>
        <strain evidence="2 3">MR69</strain>
    </source>
</reference>
<dbReference type="Pfam" id="PF01370">
    <property type="entry name" value="Epimerase"/>
    <property type="match status" value="1"/>
</dbReference>
<evidence type="ECO:0000313" key="3">
    <source>
        <dbReference type="Proteomes" id="UP000234744"/>
    </source>
</evidence>
<comment type="caution">
    <text evidence="2">The sequence shown here is derived from an EMBL/GenBank/DDBJ whole genome shotgun (WGS) entry which is preliminary data.</text>
</comment>
<dbReference type="EMBL" id="PJCJ01000035">
    <property type="protein sequence ID" value="PLV07737.1"/>
    <property type="molecule type" value="Genomic_DNA"/>
</dbReference>
<dbReference type="InterPro" id="IPR036291">
    <property type="entry name" value="NAD(P)-bd_dom_sf"/>
</dbReference>
<accession>A0ABX4TUF8</accession>
<feature type="domain" description="NAD-dependent epimerase/dehydratase" evidence="1">
    <location>
        <begin position="1"/>
        <end position="223"/>
    </location>
</feature>
<dbReference type="InterPro" id="IPR051783">
    <property type="entry name" value="NAD(P)-dependent_oxidoreduct"/>
</dbReference>
<dbReference type="PANTHER" id="PTHR48079">
    <property type="entry name" value="PROTEIN YEEZ"/>
    <property type="match status" value="1"/>
</dbReference>
<organism evidence="2 3">
    <name type="scientific">Pseudomonas plecoglossicida</name>
    <dbReference type="NCBI Taxonomy" id="70775"/>
    <lineage>
        <taxon>Bacteria</taxon>
        <taxon>Pseudomonadati</taxon>
        <taxon>Pseudomonadota</taxon>
        <taxon>Gammaproteobacteria</taxon>
        <taxon>Pseudomonadales</taxon>
        <taxon>Pseudomonadaceae</taxon>
        <taxon>Pseudomonas</taxon>
    </lineage>
</organism>
<name>A0ABX4TUF8_PSEDL</name>
<sequence>MVTGASGFVGRHLCESLVQGGFSVKAAVRREPGQPLAGDVVHLDLLDHATVQQSLTDVDCVVHLAGRAHVLNDQVVDPLAAFRQANVETTLVLAKAALAAGVRRFIFVSSIGVNGNETTGQVFTEESEAAPTADYAVSKLEAERALHSLLAGADMQLVIVRPPLIYDACAPGNFGRLLSLVAKGLPLPFAALDNRRSLVSLNNLINFLTLVITHEKAAGQLFLIADGVSVSTRQLVKSLAVGMGRKARFFYMPKLLAKLLLTALGRPGMYVQLFSSLEISTGKARDLLGWTPVEEPETALAKAGRKHVRRLAVDAQ</sequence>
<keyword evidence="3" id="KW-1185">Reference proteome</keyword>
<dbReference type="Gene3D" id="3.40.50.720">
    <property type="entry name" value="NAD(P)-binding Rossmann-like Domain"/>
    <property type="match status" value="1"/>
</dbReference>
<gene>
    <name evidence="2" type="ORF">CXG47_27130</name>
</gene>